<dbReference type="GO" id="GO:0042732">
    <property type="term" value="P:D-xylose metabolic process"/>
    <property type="evidence" value="ECO:0007669"/>
    <property type="project" value="UniProtKB-UniRule"/>
</dbReference>
<evidence type="ECO:0000259" key="7">
    <source>
        <dbReference type="Pfam" id="PF00370"/>
    </source>
</evidence>
<organism evidence="9 10">
    <name type="scientific">Rhizopus delemar (strain RA 99-880 / ATCC MYA-4621 / FGSC 9543 / NRRL 43880)</name>
    <name type="common">Mucormycosis agent</name>
    <name type="synonym">Rhizopus arrhizus var. delemar</name>
    <dbReference type="NCBI Taxonomy" id="246409"/>
    <lineage>
        <taxon>Eukaryota</taxon>
        <taxon>Fungi</taxon>
        <taxon>Fungi incertae sedis</taxon>
        <taxon>Mucoromycota</taxon>
        <taxon>Mucoromycotina</taxon>
        <taxon>Mucoromycetes</taxon>
        <taxon>Mucorales</taxon>
        <taxon>Mucorineae</taxon>
        <taxon>Rhizopodaceae</taxon>
        <taxon>Rhizopus</taxon>
    </lineage>
</organism>
<dbReference type="Pfam" id="PF02782">
    <property type="entry name" value="FGGY_C"/>
    <property type="match status" value="1"/>
</dbReference>
<dbReference type="EMBL" id="CH476733">
    <property type="protein sequence ID" value="EIE77553.1"/>
    <property type="molecule type" value="Genomic_DNA"/>
</dbReference>
<dbReference type="InterPro" id="IPR043129">
    <property type="entry name" value="ATPase_NBD"/>
</dbReference>
<accession>I1BMX3</accession>
<dbReference type="Gene3D" id="3.30.420.40">
    <property type="match status" value="2"/>
</dbReference>
<evidence type="ECO:0000256" key="4">
    <source>
        <dbReference type="ARBA" id="ARBA00022777"/>
    </source>
</evidence>
<comment type="catalytic activity">
    <reaction evidence="5 6">
        <text>D-xylulose + ATP = D-xylulose 5-phosphate + ADP + H(+)</text>
        <dbReference type="Rhea" id="RHEA:10964"/>
        <dbReference type="ChEBI" id="CHEBI:15378"/>
        <dbReference type="ChEBI" id="CHEBI:17140"/>
        <dbReference type="ChEBI" id="CHEBI:30616"/>
        <dbReference type="ChEBI" id="CHEBI:57737"/>
        <dbReference type="ChEBI" id="CHEBI:456216"/>
        <dbReference type="EC" id="2.7.1.17"/>
    </reaction>
</comment>
<feature type="domain" description="Carbohydrate kinase FGGY N-terminal" evidence="7">
    <location>
        <begin position="127"/>
        <end position="278"/>
    </location>
</feature>
<name>I1BMX3_RHIO9</name>
<gene>
    <name evidence="9" type="ORF">RO3G_02257</name>
</gene>
<evidence type="ECO:0000256" key="6">
    <source>
        <dbReference type="RuleBase" id="RU367058"/>
    </source>
</evidence>
<keyword evidence="10" id="KW-1185">Reference proteome</keyword>
<dbReference type="InParanoid" id="I1BMX3"/>
<keyword evidence="2 6" id="KW-0859">Xylose metabolism</keyword>
<keyword evidence="6" id="KW-0547">Nucleotide-binding</keyword>
<protein>
    <recommendedName>
        <fullName evidence="6">Xylulose kinase</fullName>
        <ecNumber evidence="6">2.7.1.17</ecNumber>
    </recommendedName>
</protein>
<evidence type="ECO:0000256" key="3">
    <source>
        <dbReference type="ARBA" id="ARBA00022679"/>
    </source>
</evidence>
<evidence type="ECO:0000256" key="2">
    <source>
        <dbReference type="ARBA" id="ARBA00022629"/>
    </source>
</evidence>
<dbReference type="GO" id="GO:0005829">
    <property type="term" value="C:cytosol"/>
    <property type="evidence" value="ECO:0007669"/>
    <property type="project" value="TreeGrafter"/>
</dbReference>
<dbReference type="InterPro" id="IPR018484">
    <property type="entry name" value="FGGY_N"/>
</dbReference>
<evidence type="ECO:0000313" key="9">
    <source>
        <dbReference type="EMBL" id="EIE77553.1"/>
    </source>
</evidence>
<dbReference type="InterPro" id="IPR000577">
    <property type="entry name" value="Carb_kinase_FGGY"/>
</dbReference>
<comment type="function">
    <text evidence="6">Highly specific D-xylulose kinase which participates in the catabolism of xylose. Xylose is a major component of hemicelluloses such as xylan. Most fungi utilize D-xylose via three enzymatic reactions, xylose reductase (XR), xylitol dehydrogenase (XDH), and xylulokinase, to form xylulose 5-phosphate, which enters pentose phosphate pathway.</text>
</comment>
<keyword evidence="6" id="KW-0119">Carbohydrate metabolism</keyword>
<dbReference type="GO" id="GO:0004856">
    <property type="term" value="F:D-xylulokinase activity"/>
    <property type="evidence" value="ECO:0007669"/>
    <property type="project" value="UniProtKB-UniRule"/>
</dbReference>
<dbReference type="OrthoDB" id="1728974at2759"/>
<dbReference type="PANTHER" id="PTHR10196:SF57">
    <property type="entry name" value="XYLULOSE KINASE"/>
    <property type="match status" value="1"/>
</dbReference>
<sequence length="521" mass="58065">MSYYLGFDLSTQQLKCTIIDEAHEIVLEEAINFDRNLPEFNTKHGAVVNDDVVTSPTLMWVKALDLLLEKLKSFPHISAIRGISGAGQQHGSVYWNQNGLEILKNLDPSKQLVEQLQLAFAIEQSPIWQDASTTAECRALEESVGGAEALAKLTGSKAYERFTGNQIAKIYHKNKESYDKTVCINLVSSFMATLLLGSIGPVDAAEGSGTNMMNIETHRWEKQLLEECGGPDLANKLHSEPVEGGTVLGKINSYYVKRYGFSADCSIMPFTGDNSATLASMNLSQGDCVVSLGTSDTVLVYLKKDKAEPTTESHLMAHPTDIDGYMGMLCYKNGSLARQHIRDNYASRDWEIFNKYLVEKEAATEGYFGFYYWMQEIIPFAKGIYRFKNRQSIEDFQDPSVNVKAIVESQFLSMKIRLERMGGNTKRILASGGAAANRTILQLLSDVFGLPVYRQKGMNGASLGGALLAKFGTNKYKSLEEMMKEHSLNDLELVCKPNLKRTELYSSCIDEFVELERKVVQ</sequence>
<dbReference type="GeneID" id="93609229"/>
<evidence type="ECO:0000256" key="1">
    <source>
        <dbReference type="ARBA" id="ARBA00009156"/>
    </source>
</evidence>
<dbReference type="GO" id="GO:0005524">
    <property type="term" value="F:ATP binding"/>
    <property type="evidence" value="ECO:0007669"/>
    <property type="project" value="UniProtKB-UniRule"/>
</dbReference>
<evidence type="ECO:0000313" key="10">
    <source>
        <dbReference type="Proteomes" id="UP000009138"/>
    </source>
</evidence>
<dbReference type="SUPFAM" id="SSF53067">
    <property type="entry name" value="Actin-like ATPase domain"/>
    <property type="match status" value="2"/>
</dbReference>
<dbReference type="eggNOG" id="KOG2531">
    <property type="taxonomic scope" value="Eukaryota"/>
</dbReference>
<dbReference type="STRING" id="246409.I1BMX3"/>
<comment type="similarity">
    <text evidence="1 6">Belongs to the FGGY kinase family.</text>
</comment>
<keyword evidence="6" id="KW-0067">ATP-binding</keyword>
<reference evidence="9 10" key="1">
    <citation type="journal article" date="2009" name="PLoS Genet.">
        <title>Genomic analysis of the basal lineage fungus Rhizopus oryzae reveals a whole-genome duplication.</title>
        <authorList>
            <person name="Ma L.-J."/>
            <person name="Ibrahim A.S."/>
            <person name="Skory C."/>
            <person name="Grabherr M.G."/>
            <person name="Burger G."/>
            <person name="Butler M."/>
            <person name="Elias M."/>
            <person name="Idnurm A."/>
            <person name="Lang B.F."/>
            <person name="Sone T."/>
            <person name="Abe A."/>
            <person name="Calvo S.E."/>
            <person name="Corrochano L.M."/>
            <person name="Engels R."/>
            <person name="Fu J."/>
            <person name="Hansberg W."/>
            <person name="Kim J.-M."/>
            <person name="Kodira C.D."/>
            <person name="Koehrsen M.J."/>
            <person name="Liu B."/>
            <person name="Miranda-Saavedra D."/>
            <person name="O'Leary S."/>
            <person name="Ortiz-Castellanos L."/>
            <person name="Poulter R."/>
            <person name="Rodriguez-Romero J."/>
            <person name="Ruiz-Herrera J."/>
            <person name="Shen Y.-Q."/>
            <person name="Zeng Q."/>
            <person name="Galagan J."/>
            <person name="Birren B.W."/>
            <person name="Cuomo C.A."/>
            <person name="Wickes B.L."/>
        </authorList>
    </citation>
    <scope>NUCLEOTIDE SEQUENCE [LARGE SCALE GENOMIC DNA]</scope>
    <source>
        <strain evidence="10">RA 99-880 / ATCC MYA-4621 / FGSC 9543 / NRRL 43880</strain>
    </source>
</reference>
<dbReference type="AlphaFoldDB" id="I1BMX3"/>
<keyword evidence="3 6" id="KW-0808">Transferase</keyword>
<evidence type="ECO:0000256" key="5">
    <source>
        <dbReference type="ARBA" id="ARBA00048885"/>
    </source>
</evidence>
<keyword evidence="4 6" id="KW-0418">Kinase</keyword>
<dbReference type="CDD" id="cd07776">
    <property type="entry name" value="ASKHA_NBD_FGGY_SpXK-like"/>
    <property type="match status" value="1"/>
</dbReference>
<dbReference type="InterPro" id="IPR042024">
    <property type="entry name" value="D-XK_euk"/>
</dbReference>
<dbReference type="VEuPathDB" id="FungiDB:RO3G_02257"/>
<dbReference type="Proteomes" id="UP000009138">
    <property type="component" value="Unassembled WGS sequence"/>
</dbReference>
<dbReference type="RefSeq" id="XP_067512949.1">
    <property type="nucleotide sequence ID" value="XM_067656848.1"/>
</dbReference>
<dbReference type="Pfam" id="PF00370">
    <property type="entry name" value="FGGY_N"/>
    <property type="match status" value="1"/>
</dbReference>
<dbReference type="EC" id="2.7.1.17" evidence="6"/>
<dbReference type="GO" id="GO:0005997">
    <property type="term" value="P:xylulose metabolic process"/>
    <property type="evidence" value="ECO:0007669"/>
    <property type="project" value="TreeGrafter"/>
</dbReference>
<evidence type="ECO:0000259" key="8">
    <source>
        <dbReference type="Pfam" id="PF02782"/>
    </source>
</evidence>
<proteinExistence type="inferred from homology"/>
<dbReference type="PANTHER" id="PTHR10196">
    <property type="entry name" value="SUGAR KINASE"/>
    <property type="match status" value="1"/>
</dbReference>
<feature type="domain" description="Carbohydrate kinase FGGY C-terminal" evidence="8">
    <location>
        <begin position="289"/>
        <end position="469"/>
    </location>
</feature>
<dbReference type="OMA" id="NSCALGG"/>
<dbReference type="FunFam" id="3.30.420.40:FF:000118">
    <property type="entry name" value="Xylulose kinase 2"/>
    <property type="match status" value="1"/>
</dbReference>
<dbReference type="FunCoup" id="I1BMX3">
    <property type="interactions" value="416"/>
</dbReference>
<dbReference type="PIRSF" id="PIRSF000538">
    <property type="entry name" value="GlpK"/>
    <property type="match status" value="1"/>
</dbReference>
<dbReference type="InterPro" id="IPR018485">
    <property type="entry name" value="FGGY_C"/>
</dbReference>